<proteinExistence type="predicted"/>
<dbReference type="AlphaFoldDB" id="A0A420D8U3"/>
<evidence type="ECO:0000313" key="2">
    <source>
        <dbReference type="Proteomes" id="UP000285906"/>
    </source>
</evidence>
<evidence type="ECO:0000313" key="1">
    <source>
        <dbReference type="EMBL" id="RKE87264.1"/>
    </source>
</evidence>
<sequence>MIFLNERKGNLTAIFGNRISFYSIPVYDDRKILL</sequence>
<accession>A0A420D8U3</accession>
<comment type="caution">
    <text evidence="1">The sequence shown here is derived from an EMBL/GenBank/DDBJ whole genome shotgun (WGS) entry which is preliminary data.</text>
</comment>
<dbReference type="EMBL" id="RAQH01000005">
    <property type="protein sequence ID" value="RKE87264.1"/>
    <property type="molecule type" value="Genomic_DNA"/>
</dbReference>
<dbReference type="Proteomes" id="UP000285906">
    <property type="component" value="Unassembled WGS sequence"/>
</dbReference>
<organism evidence="1 2">
    <name type="scientific">Epilithonimonas arachidiradicis</name>
    <dbReference type="NCBI Taxonomy" id="1617282"/>
    <lineage>
        <taxon>Bacteria</taxon>
        <taxon>Pseudomonadati</taxon>
        <taxon>Bacteroidota</taxon>
        <taxon>Flavobacteriia</taxon>
        <taxon>Flavobacteriales</taxon>
        <taxon>Weeksellaceae</taxon>
        <taxon>Chryseobacterium group</taxon>
        <taxon>Epilithonimonas</taxon>
    </lineage>
</organism>
<reference evidence="1 2" key="1">
    <citation type="submission" date="2018-09" db="EMBL/GenBank/DDBJ databases">
        <title>Genomic Encyclopedia of Archaeal and Bacterial Type Strains, Phase II (KMG-II): from individual species to whole genera.</title>
        <authorList>
            <person name="Goeker M."/>
        </authorList>
    </citation>
    <scope>NUCLEOTIDE SEQUENCE [LARGE SCALE GENOMIC DNA]</scope>
    <source>
        <strain evidence="1 2">DSM 27620</strain>
    </source>
</reference>
<name>A0A420D8U3_9FLAO</name>
<protein>
    <submittedName>
        <fullName evidence="1">Uncharacterized protein</fullName>
    </submittedName>
</protein>
<gene>
    <name evidence="1" type="ORF">BXY58_2145</name>
</gene>